<keyword evidence="1" id="KW-0805">Transcription regulation</keyword>
<dbReference type="Pfam" id="PF13545">
    <property type="entry name" value="HTH_Crp_2"/>
    <property type="match status" value="1"/>
</dbReference>
<evidence type="ECO:0000313" key="5">
    <source>
        <dbReference type="EMBL" id="OWV34087.1"/>
    </source>
</evidence>
<dbReference type="Pfam" id="PF00027">
    <property type="entry name" value="cNMP_binding"/>
    <property type="match status" value="1"/>
</dbReference>
<keyword evidence="3" id="KW-0804">Transcription</keyword>
<dbReference type="Gene3D" id="1.10.10.10">
    <property type="entry name" value="Winged helix-like DNA-binding domain superfamily/Winged helix DNA-binding domain"/>
    <property type="match status" value="1"/>
</dbReference>
<dbReference type="SUPFAM" id="SSF46785">
    <property type="entry name" value="Winged helix' DNA-binding domain"/>
    <property type="match status" value="1"/>
</dbReference>
<feature type="domain" description="HTH crp-type" evidence="4">
    <location>
        <begin position="145"/>
        <end position="219"/>
    </location>
</feature>
<evidence type="ECO:0000256" key="2">
    <source>
        <dbReference type="ARBA" id="ARBA00023125"/>
    </source>
</evidence>
<dbReference type="GO" id="GO:0003677">
    <property type="term" value="F:DNA binding"/>
    <property type="evidence" value="ECO:0007669"/>
    <property type="project" value="UniProtKB-KW"/>
</dbReference>
<evidence type="ECO:0000256" key="3">
    <source>
        <dbReference type="ARBA" id="ARBA00023163"/>
    </source>
</evidence>
<dbReference type="GO" id="GO:0006355">
    <property type="term" value="P:regulation of DNA-templated transcription"/>
    <property type="evidence" value="ECO:0007669"/>
    <property type="project" value="InterPro"/>
</dbReference>
<dbReference type="EMBL" id="NFZT01000001">
    <property type="protein sequence ID" value="OWV34087.1"/>
    <property type="molecule type" value="Genomic_DNA"/>
</dbReference>
<evidence type="ECO:0000313" key="6">
    <source>
        <dbReference type="Proteomes" id="UP000198462"/>
    </source>
</evidence>
<dbReference type="SUPFAM" id="SSF51206">
    <property type="entry name" value="cAMP-binding domain-like"/>
    <property type="match status" value="1"/>
</dbReference>
<dbReference type="AlphaFoldDB" id="A0A219B6U2"/>
<dbReference type="SMART" id="SM00419">
    <property type="entry name" value="HTH_CRP"/>
    <property type="match status" value="1"/>
</dbReference>
<dbReference type="InterPro" id="IPR036390">
    <property type="entry name" value="WH_DNA-bd_sf"/>
</dbReference>
<dbReference type="Proteomes" id="UP000198462">
    <property type="component" value="Unassembled WGS sequence"/>
</dbReference>
<dbReference type="InterPro" id="IPR014710">
    <property type="entry name" value="RmlC-like_jellyroll"/>
</dbReference>
<gene>
    <name evidence="5" type="ORF">B5C34_11865</name>
</gene>
<dbReference type="OrthoDB" id="6155297at2"/>
<dbReference type="PRINTS" id="PR00034">
    <property type="entry name" value="HTHCRP"/>
</dbReference>
<dbReference type="CDD" id="cd00092">
    <property type="entry name" value="HTH_CRP"/>
    <property type="match status" value="1"/>
</dbReference>
<organism evidence="5 6">
    <name type="scientific">Pacificimonas flava</name>
    <dbReference type="NCBI Taxonomy" id="1234595"/>
    <lineage>
        <taxon>Bacteria</taxon>
        <taxon>Pseudomonadati</taxon>
        <taxon>Pseudomonadota</taxon>
        <taxon>Alphaproteobacteria</taxon>
        <taxon>Sphingomonadales</taxon>
        <taxon>Sphingosinicellaceae</taxon>
        <taxon>Pacificimonas</taxon>
    </lineage>
</organism>
<dbReference type="Gene3D" id="2.60.120.10">
    <property type="entry name" value="Jelly Rolls"/>
    <property type="match status" value="1"/>
</dbReference>
<evidence type="ECO:0000259" key="4">
    <source>
        <dbReference type="PROSITE" id="PS51063"/>
    </source>
</evidence>
<dbReference type="InterPro" id="IPR000595">
    <property type="entry name" value="cNMP-bd_dom"/>
</dbReference>
<accession>A0A219B6U2</accession>
<dbReference type="InterPro" id="IPR018490">
    <property type="entry name" value="cNMP-bd_dom_sf"/>
</dbReference>
<dbReference type="InterPro" id="IPR012318">
    <property type="entry name" value="HTH_CRP"/>
</dbReference>
<evidence type="ECO:0000256" key="1">
    <source>
        <dbReference type="ARBA" id="ARBA00023015"/>
    </source>
</evidence>
<dbReference type="InterPro" id="IPR036388">
    <property type="entry name" value="WH-like_DNA-bd_sf"/>
</dbReference>
<keyword evidence="6" id="KW-1185">Reference proteome</keyword>
<reference evidence="6" key="1">
    <citation type="submission" date="2017-05" db="EMBL/GenBank/DDBJ databases">
        <authorList>
            <person name="Lin X."/>
        </authorList>
    </citation>
    <scope>NUCLEOTIDE SEQUENCE [LARGE SCALE GENOMIC DNA]</scope>
    <source>
        <strain evidence="6">JLT2012</strain>
    </source>
</reference>
<comment type="caution">
    <text evidence="5">The sequence shown here is derived from an EMBL/GenBank/DDBJ whole genome shotgun (WGS) entry which is preliminary data.</text>
</comment>
<dbReference type="CDD" id="cd00038">
    <property type="entry name" value="CAP_ED"/>
    <property type="match status" value="1"/>
</dbReference>
<protein>
    <recommendedName>
        <fullName evidence="4">HTH crp-type domain-containing protein</fullName>
    </recommendedName>
</protein>
<proteinExistence type="predicted"/>
<sequence length="256" mass="29429">MSRALARKLSNFLELTDQDKTYLDRITFARETVPADRDIVGFGEVPATMFVIERGMAIRYRVLRGGERQILSFMLPGDLCDLNVFLLKKMDHNVASLEELEMSRIRRDDVLKTYFKRPRIAAALWWSALQAEAISREHIVALGRRRARSRLAYLFFDIYWRLKAVGLAEDNVLNLPLTQAEIGDALGLTPVHINRVLKELVEEGLIDKQRGQVQLLNTEALQKVADIDDHYLHLDAPPREIASYFHDLERLTDVSN</sequence>
<keyword evidence="2" id="KW-0238">DNA-binding</keyword>
<dbReference type="RefSeq" id="WP_088712785.1">
    <property type="nucleotide sequence ID" value="NZ_NFZT01000001.1"/>
</dbReference>
<name>A0A219B6U2_9SPHN</name>
<dbReference type="PROSITE" id="PS51063">
    <property type="entry name" value="HTH_CRP_2"/>
    <property type="match status" value="1"/>
</dbReference>